<evidence type="ECO:0008006" key="4">
    <source>
        <dbReference type="Google" id="ProtNLM"/>
    </source>
</evidence>
<protein>
    <recommendedName>
        <fullName evidence="4">DUF2269 family protein</fullName>
    </recommendedName>
</protein>
<evidence type="ECO:0000313" key="3">
    <source>
        <dbReference type="Proteomes" id="UP001595973"/>
    </source>
</evidence>
<reference evidence="3" key="1">
    <citation type="journal article" date="2019" name="Int. J. Syst. Evol. Microbiol.">
        <title>The Global Catalogue of Microorganisms (GCM) 10K type strain sequencing project: providing services to taxonomists for standard genome sequencing and annotation.</title>
        <authorList>
            <consortium name="The Broad Institute Genomics Platform"/>
            <consortium name="The Broad Institute Genome Sequencing Center for Infectious Disease"/>
            <person name="Wu L."/>
            <person name="Ma J."/>
        </authorList>
    </citation>
    <scope>NUCLEOTIDE SEQUENCE [LARGE SCALE GENOMIC DNA]</scope>
    <source>
        <strain evidence="3">CGMCC 4.7283</strain>
    </source>
</reference>
<keyword evidence="1" id="KW-1133">Transmembrane helix</keyword>
<feature type="transmembrane region" description="Helical" evidence="1">
    <location>
        <begin position="58"/>
        <end position="79"/>
    </location>
</feature>
<keyword evidence="1" id="KW-0812">Transmembrane</keyword>
<gene>
    <name evidence="2" type="ORF">ACFO5X_14820</name>
</gene>
<dbReference type="Proteomes" id="UP001595973">
    <property type="component" value="Unassembled WGS sequence"/>
</dbReference>
<sequence>MPIVPASDPPPALGFPDLVDLSLKLNGRIDTLWQRVIYAHGVMVGVLVFFASAEFPFAIPRMLVVFFYTMNSIVTYVAFRDAYGGLRAVVQDLAQVADPKSHVYVWARAQNYDMHAMRRAAILIVAWAIISYLILAPLVSYWRIF</sequence>
<keyword evidence="3" id="KW-1185">Reference proteome</keyword>
<evidence type="ECO:0000313" key="2">
    <source>
        <dbReference type="EMBL" id="MFC4669834.1"/>
    </source>
</evidence>
<feature type="transmembrane region" description="Helical" evidence="1">
    <location>
        <begin position="120"/>
        <end position="142"/>
    </location>
</feature>
<proteinExistence type="predicted"/>
<name>A0ABV9KIQ6_9RHOB</name>
<evidence type="ECO:0000256" key="1">
    <source>
        <dbReference type="SAM" id="Phobius"/>
    </source>
</evidence>
<accession>A0ABV9KIQ6</accession>
<feature type="transmembrane region" description="Helical" evidence="1">
    <location>
        <begin position="32"/>
        <end position="52"/>
    </location>
</feature>
<organism evidence="2 3">
    <name type="scientific">Seohaeicola nanhaiensis</name>
    <dbReference type="NCBI Taxonomy" id="1387282"/>
    <lineage>
        <taxon>Bacteria</taxon>
        <taxon>Pseudomonadati</taxon>
        <taxon>Pseudomonadota</taxon>
        <taxon>Alphaproteobacteria</taxon>
        <taxon>Rhodobacterales</taxon>
        <taxon>Roseobacteraceae</taxon>
        <taxon>Seohaeicola</taxon>
    </lineage>
</organism>
<keyword evidence="1" id="KW-0472">Membrane</keyword>
<dbReference type="EMBL" id="JBHSGI010000024">
    <property type="protein sequence ID" value="MFC4669834.1"/>
    <property type="molecule type" value="Genomic_DNA"/>
</dbReference>
<comment type="caution">
    <text evidence="2">The sequence shown here is derived from an EMBL/GenBank/DDBJ whole genome shotgun (WGS) entry which is preliminary data.</text>
</comment>